<feature type="transmembrane region" description="Helical" evidence="1">
    <location>
        <begin position="6"/>
        <end position="23"/>
    </location>
</feature>
<dbReference type="OrthoDB" id="23692at2"/>
<name>A0A3N4YH45_9MICO</name>
<dbReference type="InterPro" id="IPR052163">
    <property type="entry name" value="DGC-Regulatory_Protein"/>
</dbReference>
<proteinExistence type="predicted"/>
<dbReference type="PANTHER" id="PTHR46663:SF4">
    <property type="entry name" value="DIGUANYLATE CYCLASE DGCT-RELATED"/>
    <property type="match status" value="1"/>
</dbReference>
<dbReference type="RefSeq" id="WP_123813598.1">
    <property type="nucleotide sequence ID" value="NZ_RKQZ01000001.1"/>
</dbReference>
<keyword evidence="1" id="KW-1133">Transmembrane helix</keyword>
<dbReference type="PROSITE" id="PS50887">
    <property type="entry name" value="GGDEF"/>
    <property type="match status" value="1"/>
</dbReference>
<reference evidence="3 4" key="1">
    <citation type="submission" date="2018-11" db="EMBL/GenBank/DDBJ databases">
        <title>Sequencing the genomes of 1000 actinobacteria strains.</title>
        <authorList>
            <person name="Klenk H.-P."/>
        </authorList>
    </citation>
    <scope>NUCLEOTIDE SEQUENCE [LARGE SCALE GENOMIC DNA]</scope>
    <source>
        <strain evidence="3 4">DSM 15700</strain>
    </source>
</reference>
<organism evidence="3 4">
    <name type="scientific">Myceligenerans xiligouense</name>
    <dbReference type="NCBI Taxonomy" id="253184"/>
    <lineage>
        <taxon>Bacteria</taxon>
        <taxon>Bacillati</taxon>
        <taxon>Actinomycetota</taxon>
        <taxon>Actinomycetes</taxon>
        <taxon>Micrococcales</taxon>
        <taxon>Promicromonosporaceae</taxon>
        <taxon>Myceligenerans</taxon>
    </lineage>
</organism>
<dbReference type="Proteomes" id="UP000280501">
    <property type="component" value="Unassembled WGS sequence"/>
</dbReference>
<dbReference type="Gene3D" id="3.30.70.270">
    <property type="match status" value="1"/>
</dbReference>
<protein>
    <submittedName>
        <fullName evidence="3">Diguanylate cyclase (GGDEF)-like protein</fullName>
    </submittedName>
</protein>
<dbReference type="AlphaFoldDB" id="A0A3N4YH45"/>
<sequence>MLVDVVVLLGAVILWELAHIVLLRRRLDLRERQLRDVDEYGRRDSLTGVANRAALIRALSSALEERRDVYAFLVDLDGFKEVNDSHGHPAGDMVLVTIADRLAAALGEDAIFGRLGGDEFLVLEDAPARRFVQVVGDVFATPIVTVDCRPVQVGASVGVEHVGRHRTADQVLSATDRALYAAKYREDRSADSACGRVVLAVPASNGWIRYPLGATQV</sequence>
<evidence type="ECO:0000313" key="3">
    <source>
        <dbReference type="EMBL" id="RPF20429.1"/>
    </source>
</evidence>
<dbReference type="SUPFAM" id="SSF55073">
    <property type="entry name" value="Nucleotide cyclase"/>
    <property type="match status" value="1"/>
</dbReference>
<evidence type="ECO:0000256" key="1">
    <source>
        <dbReference type="SAM" id="Phobius"/>
    </source>
</evidence>
<dbReference type="PANTHER" id="PTHR46663">
    <property type="entry name" value="DIGUANYLATE CYCLASE DGCT-RELATED"/>
    <property type="match status" value="1"/>
</dbReference>
<dbReference type="InterPro" id="IPR029787">
    <property type="entry name" value="Nucleotide_cyclase"/>
</dbReference>
<dbReference type="InterPro" id="IPR000160">
    <property type="entry name" value="GGDEF_dom"/>
</dbReference>
<dbReference type="Pfam" id="PF00990">
    <property type="entry name" value="GGDEF"/>
    <property type="match status" value="1"/>
</dbReference>
<accession>A0A3N4YH45</accession>
<dbReference type="InterPro" id="IPR043128">
    <property type="entry name" value="Rev_trsase/Diguanyl_cyclase"/>
</dbReference>
<gene>
    <name evidence="3" type="ORF">EDD34_1020</name>
</gene>
<keyword evidence="4" id="KW-1185">Reference proteome</keyword>
<feature type="domain" description="GGDEF" evidence="2">
    <location>
        <begin position="67"/>
        <end position="196"/>
    </location>
</feature>
<dbReference type="CDD" id="cd01949">
    <property type="entry name" value="GGDEF"/>
    <property type="match status" value="1"/>
</dbReference>
<evidence type="ECO:0000313" key="4">
    <source>
        <dbReference type="Proteomes" id="UP000280501"/>
    </source>
</evidence>
<keyword evidence="1" id="KW-0472">Membrane</keyword>
<evidence type="ECO:0000259" key="2">
    <source>
        <dbReference type="PROSITE" id="PS50887"/>
    </source>
</evidence>
<comment type="caution">
    <text evidence="3">The sequence shown here is derived from an EMBL/GenBank/DDBJ whole genome shotgun (WGS) entry which is preliminary data.</text>
</comment>
<dbReference type="SMART" id="SM00267">
    <property type="entry name" value="GGDEF"/>
    <property type="match status" value="1"/>
</dbReference>
<dbReference type="EMBL" id="RKQZ01000001">
    <property type="protein sequence ID" value="RPF20429.1"/>
    <property type="molecule type" value="Genomic_DNA"/>
</dbReference>
<dbReference type="NCBIfam" id="TIGR00254">
    <property type="entry name" value="GGDEF"/>
    <property type="match status" value="1"/>
</dbReference>
<keyword evidence="1" id="KW-0812">Transmembrane</keyword>